<dbReference type="AlphaFoldDB" id="A0A5D4GRD9"/>
<dbReference type="EMBL" id="VSZS01000064">
    <property type="protein sequence ID" value="TYR31391.1"/>
    <property type="molecule type" value="Genomic_DNA"/>
</dbReference>
<comment type="caution">
    <text evidence="3">The sequence shown here is derived from an EMBL/GenBank/DDBJ whole genome shotgun (WGS) entry which is preliminary data.</text>
</comment>
<dbReference type="Proteomes" id="UP000323258">
    <property type="component" value="Unassembled WGS sequence"/>
</dbReference>
<dbReference type="RefSeq" id="WP_148915363.1">
    <property type="nucleotide sequence ID" value="NZ_VSZS01000064.1"/>
</dbReference>
<feature type="transmembrane region" description="Helical" evidence="1">
    <location>
        <begin position="69"/>
        <end position="87"/>
    </location>
</feature>
<accession>A0A5D4GRD9</accession>
<feature type="transmembrane region" description="Helical" evidence="1">
    <location>
        <begin position="22"/>
        <end position="48"/>
    </location>
</feature>
<keyword evidence="4" id="KW-1185">Reference proteome</keyword>
<keyword evidence="1" id="KW-1133">Transmembrane helix</keyword>
<proteinExistence type="predicted"/>
<gene>
    <name evidence="3" type="ORF">FY036_14000</name>
</gene>
<sequence length="155" mass="16477">MLFDILAGIEGLPAVNALKVSFVVYPLINALHILSIGATVTCVLLMDLRILGVGGGVARRPLLHLLREAIAFAFPVAVLSGLALFSIRAQEYATNQAFLIKMALLALAGVNLLAFRLLPQPAGDTVYPIAARLLAALSMLLWVSILVAGRFIGFI</sequence>
<feature type="transmembrane region" description="Helical" evidence="1">
    <location>
        <begin position="99"/>
        <end position="118"/>
    </location>
</feature>
<dbReference type="InterPro" id="IPR046586">
    <property type="entry name" value="DUF6644"/>
</dbReference>
<evidence type="ECO:0000313" key="4">
    <source>
        <dbReference type="Proteomes" id="UP000323258"/>
    </source>
</evidence>
<dbReference type="Pfam" id="PF20349">
    <property type="entry name" value="DUF6644"/>
    <property type="match status" value="1"/>
</dbReference>
<keyword evidence="1" id="KW-0472">Membrane</keyword>
<evidence type="ECO:0000313" key="3">
    <source>
        <dbReference type="EMBL" id="TYR31391.1"/>
    </source>
</evidence>
<feature type="domain" description="DUF6644" evidence="2">
    <location>
        <begin position="29"/>
        <end position="154"/>
    </location>
</feature>
<protein>
    <recommendedName>
        <fullName evidence="2">DUF6644 domain-containing protein</fullName>
    </recommendedName>
</protein>
<evidence type="ECO:0000256" key="1">
    <source>
        <dbReference type="SAM" id="Phobius"/>
    </source>
</evidence>
<dbReference type="OrthoDB" id="118399at2"/>
<name>A0A5D4GRD9_9HYPH</name>
<reference evidence="3 4" key="2">
    <citation type="submission" date="2019-09" db="EMBL/GenBank/DDBJ databases">
        <title>Mesorhizobium sp. MaA-C15 isolated from Microcystis aeruginosa.</title>
        <authorList>
            <person name="Jeong S.E."/>
            <person name="Jin H.M."/>
            <person name="Jeon C.O."/>
        </authorList>
    </citation>
    <scope>NUCLEOTIDE SEQUENCE [LARGE SCALE GENOMIC DNA]</scope>
    <source>
        <strain evidence="3 4">MaA-C15</strain>
    </source>
</reference>
<feature type="transmembrane region" description="Helical" evidence="1">
    <location>
        <begin position="130"/>
        <end position="152"/>
    </location>
</feature>
<keyword evidence="1" id="KW-0812">Transmembrane</keyword>
<organism evidence="3 4">
    <name type="scientific">Neoaquamicrobium microcysteis</name>
    <dbReference type="NCBI Taxonomy" id="2682781"/>
    <lineage>
        <taxon>Bacteria</taxon>
        <taxon>Pseudomonadati</taxon>
        <taxon>Pseudomonadota</taxon>
        <taxon>Alphaproteobacteria</taxon>
        <taxon>Hyphomicrobiales</taxon>
        <taxon>Phyllobacteriaceae</taxon>
        <taxon>Neoaquamicrobium</taxon>
    </lineage>
</organism>
<reference evidence="3 4" key="1">
    <citation type="submission" date="2019-08" db="EMBL/GenBank/DDBJ databases">
        <authorList>
            <person name="Seo Y.L."/>
        </authorList>
    </citation>
    <scope>NUCLEOTIDE SEQUENCE [LARGE SCALE GENOMIC DNA]</scope>
    <source>
        <strain evidence="3 4">MaA-C15</strain>
    </source>
</reference>
<evidence type="ECO:0000259" key="2">
    <source>
        <dbReference type="Pfam" id="PF20349"/>
    </source>
</evidence>